<keyword evidence="2" id="KW-1185">Reference proteome</keyword>
<accession>A0A9Q8T415</accession>
<evidence type="ECO:0000313" key="1">
    <source>
        <dbReference type="EMBL" id="UQC88722.1"/>
    </source>
</evidence>
<dbReference type="GeneID" id="73348188"/>
<protein>
    <submittedName>
        <fullName evidence="1">Uncharacterized protein</fullName>
    </submittedName>
</protein>
<organism evidence="1 2">
    <name type="scientific">Colletotrichum lupini</name>
    <dbReference type="NCBI Taxonomy" id="145971"/>
    <lineage>
        <taxon>Eukaryota</taxon>
        <taxon>Fungi</taxon>
        <taxon>Dikarya</taxon>
        <taxon>Ascomycota</taxon>
        <taxon>Pezizomycotina</taxon>
        <taxon>Sordariomycetes</taxon>
        <taxon>Hypocreomycetidae</taxon>
        <taxon>Glomerellales</taxon>
        <taxon>Glomerellaceae</taxon>
        <taxon>Colletotrichum</taxon>
        <taxon>Colletotrichum acutatum species complex</taxon>
    </lineage>
</organism>
<dbReference type="EMBL" id="CP019479">
    <property type="protein sequence ID" value="UQC88722.1"/>
    <property type="molecule type" value="Genomic_DNA"/>
</dbReference>
<proteinExistence type="predicted"/>
<evidence type="ECO:0000313" key="2">
    <source>
        <dbReference type="Proteomes" id="UP000830671"/>
    </source>
</evidence>
<dbReference type="AlphaFoldDB" id="A0A9Q8T415"/>
<dbReference type="Proteomes" id="UP000830671">
    <property type="component" value="Chromosome 7"/>
</dbReference>
<dbReference type="RefSeq" id="XP_049150324.1">
    <property type="nucleotide sequence ID" value="XM_049293178.1"/>
</dbReference>
<name>A0A9Q8T415_9PEZI</name>
<reference evidence="1" key="1">
    <citation type="journal article" date="2021" name="Mol. Plant Microbe Interact.">
        <title>Complete Genome Sequence of the Plant-Pathogenic Fungus Colletotrichum lupini.</title>
        <authorList>
            <person name="Baroncelli R."/>
            <person name="Pensec F."/>
            <person name="Da Lio D."/>
            <person name="Boufleur T."/>
            <person name="Vicente I."/>
            <person name="Sarrocco S."/>
            <person name="Picot A."/>
            <person name="Baraldi E."/>
            <person name="Sukno S."/>
            <person name="Thon M."/>
            <person name="Le Floch G."/>
        </authorList>
    </citation>
    <scope>NUCLEOTIDE SEQUENCE</scope>
    <source>
        <strain evidence="1">IMI 504893</strain>
    </source>
</reference>
<sequence length="98" mass="11177">MESNDSLDKRGEFLFQRQGSLGFSSSQDIPAHMYKINMMFMRRPEGDGMDSNVEFFLDVAPNQNLVTVHQGSVVLDNNYAITMERENPAHSHVNKLKD</sequence>
<gene>
    <name evidence="1" type="ORF">CLUP02_14247</name>
</gene>
<dbReference type="KEGG" id="clup:CLUP02_14247"/>